<evidence type="ECO:0000256" key="1">
    <source>
        <dbReference type="ARBA" id="ARBA00023015"/>
    </source>
</evidence>
<keyword evidence="1" id="KW-0805">Transcription regulation</keyword>
<dbReference type="PROSITE" id="PS51077">
    <property type="entry name" value="HTH_ICLR"/>
    <property type="match status" value="1"/>
</dbReference>
<dbReference type="PANTHER" id="PTHR30136:SF23">
    <property type="entry name" value="DNA-BINDING TRANSCRIPTIONAL ACTIVATOR MHPR"/>
    <property type="match status" value="1"/>
</dbReference>
<evidence type="ECO:0000259" key="5">
    <source>
        <dbReference type="PROSITE" id="PS51078"/>
    </source>
</evidence>
<dbReference type="Pfam" id="PF09339">
    <property type="entry name" value="HTH_IclR"/>
    <property type="match status" value="1"/>
</dbReference>
<dbReference type="Gene3D" id="3.30.450.40">
    <property type="match status" value="1"/>
</dbReference>
<evidence type="ECO:0000313" key="6">
    <source>
        <dbReference type="EMBL" id="RZS65242.1"/>
    </source>
</evidence>
<dbReference type="Gene3D" id="1.10.10.10">
    <property type="entry name" value="Winged helix-like DNA-binding domain superfamily/Winged helix DNA-binding domain"/>
    <property type="match status" value="1"/>
</dbReference>
<feature type="domain" description="IclR-ED" evidence="5">
    <location>
        <begin position="72"/>
        <end position="257"/>
    </location>
</feature>
<dbReference type="CDD" id="cd00090">
    <property type="entry name" value="HTH_ARSR"/>
    <property type="match status" value="1"/>
</dbReference>
<organism evidence="6 7">
    <name type="scientific">Kerstersia gyiorum</name>
    <dbReference type="NCBI Taxonomy" id="206506"/>
    <lineage>
        <taxon>Bacteria</taxon>
        <taxon>Pseudomonadati</taxon>
        <taxon>Pseudomonadota</taxon>
        <taxon>Betaproteobacteria</taxon>
        <taxon>Burkholderiales</taxon>
        <taxon>Alcaligenaceae</taxon>
        <taxon>Kerstersia</taxon>
    </lineage>
</organism>
<evidence type="ECO:0000313" key="7">
    <source>
        <dbReference type="Proteomes" id="UP000292039"/>
    </source>
</evidence>
<dbReference type="InterPro" id="IPR005471">
    <property type="entry name" value="Tscrpt_reg_IclR_N"/>
</dbReference>
<dbReference type="GO" id="GO:0045892">
    <property type="term" value="P:negative regulation of DNA-templated transcription"/>
    <property type="evidence" value="ECO:0007669"/>
    <property type="project" value="TreeGrafter"/>
</dbReference>
<dbReference type="InterPro" id="IPR050707">
    <property type="entry name" value="HTH_MetabolicPath_Reg"/>
</dbReference>
<evidence type="ECO:0000259" key="4">
    <source>
        <dbReference type="PROSITE" id="PS51077"/>
    </source>
</evidence>
<dbReference type="EMBL" id="SGWZ01000006">
    <property type="protein sequence ID" value="RZS65242.1"/>
    <property type="molecule type" value="Genomic_DNA"/>
</dbReference>
<dbReference type="InterPro" id="IPR036390">
    <property type="entry name" value="WH_DNA-bd_sf"/>
</dbReference>
<comment type="caution">
    <text evidence="6">The sequence shown here is derived from an EMBL/GenBank/DDBJ whole genome shotgun (WGS) entry which is preliminary data.</text>
</comment>
<dbReference type="Proteomes" id="UP000292039">
    <property type="component" value="Unassembled WGS sequence"/>
</dbReference>
<dbReference type="PANTHER" id="PTHR30136">
    <property type="entry name" value="HELIX-TURN-HELIX TRANSCRIPTIONAL REGULATOR, ICLR FAMILY"/>
    <property type="match status" value="1"/>
</dbReference>
<gene>
    <name evidence="6" type="ORF">EV679_3029</name>
</gene>
<dbReference type="InterPro" id="IPR029016">
    <property type="entry name" value="GAF-like_dom_sf"/>
</dbReference>
<name>A0A4Q7MEU0_9BURK</name>
<dbReference type="RefSeq" id="WP_165390065.1">
    <property type="nucleotide sequence ID" value="NZ_CBCSEB010000004.1"/>
</dbReference>
<dbReference type="AlphaFoldDB" id="A0A4Q7MEU0"/>
<dbReference type="GO" id="GO:0003700">
    <property type="term" value="F:DNA-binding transcription factor activity"/>
    <property type="evidence" value="ECO:0007669"/>
    <property type="project" value="TreeGrafter"/>
</dbReference>
<dbReference type="SMART" id="SM00346">
    <property type="entry name" value="HTH_ICLR"/>
    <property type="match status" value="1"/>
</dbReference>
<accession>A0A4Q7MEU0</accession>
<dbReference type="GO" id="GO:0003677">
    <property type="term" value="F:DNA binding"/>
    <property type="evidence" value="ECO:0007669"/>
    <property type="project" value="UniProtKB-KW"/>
</dbReference>
<reference evidence="6 7" key="1">
    <citation type="submission" date="2019-02" db="EMBL/GenBank/DDBJ databases">
        <title>Genomic Encyclopedia of Type Strains, Phase IV (KMG-IV): sequencing the most valuable type-strain genomes for metagenomic binning, comparative biology and taxonomic classification.</title>
        <authorList>
            <person name="Goeker M."/>
        </authorList>
    </citation>
    <scope>NUCLEOTIDE SEQUENCE [LARGE SCALE GENOMIC DNA]</scope>
    <source>
        <strain evidence="6 7">DSM 16618</strain>
    </source>
</reference>
<evidence type="ECO:0000256" key="3">
    <source>
        <dbReference type="ARBA" id="ARBA00023163"/>
    </source>
</evidence>
<keyword evidence="3" id="KW-0804">Transcription</keyword>
<dbReference type="PROSITE" id="PS51078">
    <property type="entry name" value="ICLR_ED"/>
    <property type="match status" value="1"/>
</dbReference>
<proteinExistence type="predicted"/>
<protein>
    <submittedName>
        <fullName evidence="6">IclR family transcriptional regulator</fullName>
    </submittedName>
</protein>
<dbReference type="InterPro" id="IPR036388">
    <property type="entry name" value="WH-like_DNA-bd_sf"/>
</dbReference>
<dbReference type="SUPFAM" id="SSF46785">
    <property type="entry name" value="Winged helix' DNA-binding domain"/>
    <property type="match status" value="1"/>
</dbReference>
<keyword evidence="2" id="KW-0238">DNA-binding</keyword>
<sequence>MAETDVYPRVRALERGLELIGALSDLGWASPGELAKYTGIHRATVYRLLFTLEQAGYVYLRPGDGRYFLTTRFRRFADSVKDEDWVVQVIGPYLGRLLSQVQWPSDFATFSSGHLEIRESTHRFSPMSVNRAMVGKTRPLLRSALGVAILSEVADDSLEQILDLASIMKHDGFAKEAVRHELQQLRLQARERGYSESSGGTEPNISAIAYPVCWRNRVLGAINIMFFRSAMTPAKAAERYLDALHECVHDIERELDPLPLGEYGWLRYKH</sequence>
<dbReference type="InterPro" id="IPR014757">
    <property type="entry name" value="Tscrpt_reg_IclR_C"/>
</dbReference>
<dbReference type="Pfam" id="PF01614">
    <property type="entry name" value="IclR_C"/>
    <property type="match status" value="1"/>
</dbReference>
<dbReference type="SUPFAM" id="SSF55781">
    <property type="entry name" value="GAF domain-like"/>
    <property type="match status" value="1"/>
</dbReference>
<evidence type="ECO:0000256" key="2">
    <source>
        <dbReference type="ARBA" id="ARBA00023125"/>
    </source>
</evidence>
<feature type="domain" description="HTH iclR-type" evidence="4">
    <location>
        <begin position="10"/>
        <end position="71"/>
    </location>
</feature>
<dbReference type="InterPro" id="IPR011991">
    <property type="entry name" value="ArsR-like_HTH"/>
</dbReference>